<feature type="domain" description="YdhG-like" evidence="1">
    <location>
        <begin position="16"/>
        <end position="112"/>
    </location>
</feature>
<dbReference type="Pfam" id="PF08818">
    <property type="entry name" value="DUF1801"/>
    <property type="match status" value="1"/>
</dbReference>
<gene>
    <name evidence="2" type="ORF">ACFFU1_05730</name>
</gene>
<accession>A0ABV5GXJ4</accession>
<dbReference type="SUPFAM" id="SSF159888">
    <property type="entry name" value="YdhG-like"/>
    <property type="match status" value="1"/>
</dbReference>
<evidence type="ECO:0000313" key="3">
    <source>
        <dbReference type="Proteomes" id="UP001589590"/>
    </source>
</evidence>
<sequence length="126" mass="14869">MNPVDTYFLNQKEPYQSIMLFVRSIILKTLPEVTERYSYKIPFYNCHNKPMIYLNILKGTNYVDVAFVQGVLLEKKFPILKNDNKRKQVRSVQLKNLEDLEYDNFVALLLEASKVLSESKRAWFIG</sequence>
<reference evidence="2 3" key="1">
    <citation type="submission" date="2024-09" db="EMBL/GenBank/DDBJ databases">
        <authorList>
            <person name="Sun Q."/>
            <person name="Mori K."/>
        </authorList>
    </citation>
    <scope>NUCLEOTIDE SEQUENCE [LARGE SCALE GENOMIC DNA]</scope>
    <source>
        <strain evidence="2 3">CECT 8300</strain>
    </source>
</reference>
<dbReference type="Gene3D" id="3.90.1150.200">
    <property type="match status" value="1"/>
</dbReference>
<dbReference type="Proteomes" id="UP001589590">
    <property type="component" value="Unassembled WGS sequence"/>
</dbReference>
<dbReference type="EMBL" id="JBHMFA010000004">
    <property type="protein sequence ID" value="MFB9104385.1"/>
    <property type="molecule type" value="Genomic_DNA"/>
</dbReference>
<name>A0ABV5GXJ4_9FLAO</name>
<dbReference type="InterPro" id="IPR014922">
    <property type="entry name" value="YdhG-like"/>
</dbReference>
<dbReference type="RefSeq" id="WP_290271151.1">
    <property type="nucleotide sequence ID" value="NZ_JAUFQP010000010.1"/>
</dbReference>
<keyword evidence="3" id="KW-1185">Reference proteome</keyword>
<organism evidence="2 3">
    <name type="scientific">Algibacter miyuki</name>
    <dbReference type="NCBI Taxonomy" id="1306933"/>
    <lineage>
        <taxon>Bacteria</taxon>
        <taxon>Pseudomonadati</taxon>
        <taxon>Bacteroidota</taxon>
        <taxon>Flavobacteriia</taxon>
        <taxon>Flavobacteriales</taxon>
        <taxon>Flavobacteriaceae</taxon>
        <taxon>Algibacter</taxon>
    </lineage>
</organism>
<evidence type="ECO:0000259" key="1">
    <source>
        <dbReference type="Pfam" id="PF08818"/>
    </source>
</evidence>
<evidence type="ECO:0000313" key="2">
    <source>
        <dbReference type="EMBL" id="MFB9104385.1"/>
    </source>
</evidence>
<protein>
    <submittedName>
        <fullName evidence="2">DUF1801 domain-containing protein</fullName>
    </submittedName>
</protein>
<proteinExistence type="predicted"/>
<comment type="caution">
    <text evidence="2">The sequence shown here is derived from an EMBL/GenBank/DDBJ whole genome shotgun (WGS) entry which is preliminary data.</text>
</comment>